<keyword evidence="2" id="KW-0067">ATP-binding</keyword>
<dbReference type="GO" id="GO:0051082">
    <property type="term" value="F:unfolded protein binding"/>
    <property type="evidence" value="ECO:0007669"/>
    <property type="project" value="TreeGrafter"/>
</dbReference>
<dbReference type="PANTHER" id="PTHR13954:SF28">
    <property type="match status" value="1"/>
</dbReference>
<evidence type="ECO:0000313" key="5">
    <source>
        <dbReference type="EMBL" id="KAK3086887.1"/>
    </source>
</evidence>
<dbReference type="GO" id="GO:0004521">
    <property type="term" value="F:RNA endonuclease activity"/>
    <property type="evidence" value="ECO:0007669"/>
    <property type="project" value="InterPro"/>
</dbReference>
<dbReference type="InterPro" id="IPR045133">
    <property type="entry name" value="IRE1/2-like"/>
</dbReference>
<dbReference type="GO" id="GO:0006397">
    <property type="term" value="P:mRNA processing"/>
    <property type="evidence" value="ECO:0007669"/>
    <property type="project" value="InterPro"/>
</dbReference>
<dbReference type="Gene3D" id="1.10.510.10">
    <property type="entry name" value="Transferase(Phosphotransferase) domain 1"/>
    <property type="match status" value="1"/>
</dbReference>
<evidence type="ECO:0000259" key="3">
    <source>
        <dbReference type="PROSITE" id="PS50011"/>
    </source>
</evidence>
<dbReference type="GO" id="GO:0004674">
    <property type="term" value="F:protein serine/threonine kinase activity"/>
    <property type="evidence" value="ECO:0007669"/>
    <property type="project" value="InterPro"/>
</dbReference>
<evidence type="ECO:0000313" key="6">
    <source>
        <dbReference type="Proteomes" id="UP001186944"/>
    </source>
</evidence>
<dbReference type="Pfam" id="PF06479">
    <property type="entry name" value="Ribonuc_2-5A"/>
    <property type="match status" value="1"/>
</dbReference>
<dbReference type="EMBL" id="VSWD01000012">
    <property type="protein sequence ID" value="KAK3086887.1"/>
    <property type="molecule type" value="Genomic_DNA"/>
</dbReference>
<dbReference type="InterPro" id="IPR038357">
    <property type="entry name" value="KEN_sf"/>
</dbReference>
<dbReference type="Pfam" id="PF00069">
    <property type="entry name" value="Pkinase"/>
    <property type="match status" value="1"/>
</dbReference>
<evidence type="ECO:0000256" key="2">
    <source>
        <dbReference type="ARBA" id="ARBA00022840"/>
    </source>
</evidence>
<proteinExistence type="predicted"/>
<dbReference type="Proteomes" id="UP001186944">
    <property type="component" value="Unassembled WGS sequence"/>
</dbReference>
<organism evidence="5 6">
    <name type="scientific">Pinctada imbricata</name>
    <name type="common">Atlantic pearl-oyster</name>
    <name type="synonym">Pinctada martensii</name>
    <dbReference type="NCBI Taxonomy" id="66713"/>
    <lineage>
        <taxon>Eukaryota</taxon>
        <taxon>Metazoa</taxon>
        <taxon>Spiralia</taxon>
        <taxon>Lophotrochozoa</taxon>
        <taxon>Mollusca</taxon>
        <taxon>Bivalvia</taxon>
        <taxon>Autobranchia</taxon>
        <taxon>Pteriomorphia</taxon>
        <taxon>Pterioida</taxon>
        <taxon>Pterioidea</taxon>
        <taxon>Pteriidae</taxon>
        <taxon>Pinctada</taxon>
    </lineage>
</organism>
<dbReference type="InterPro" id="IPR010513">
    <property type="entry name" value="KEN_dom"/>
</dbReference>
<dbReference type="GO" id="GO:0036498">
    <property type="term" value="P:IRE1-mediated unfolded protein response"/>
    <property type="evidence" value="ECO:0007669"/>
    <property type="project" value="TreeGrafter"/>
</dbReference>
<dbReference type="SUPFAM" id="SSF56112">
    <property type="entry name" value="Protein kinase-like (PK-like)"/>
    <property type="match status" value="1"/>
</dbReference>
<keyword evidence="6" id="KW-1185">Reference proteome</keyword>
<dbReference type="PROSITE" id="PS51392">
    <property type="entry name" value="KEN"/>
    <property type="match status" value="1"/>
</dbReference>
<reference evidence="5" key="1">
    <citation type="submission" date="2019-08" db="EMBL/GenBank/DDBJ databases">
        <title>The improved chromosome-level genome for the pearl oyster Pinctada fucata martensii using PacBio sequencing and Hi-C.</title>
        <authorList>
            <person name="Zheng Z."/>
        </authorList>
    </citation>
    <scope>NUCLEOTIDE SEQUENCE</scope>
    <source>
        <strain evidence="5">ZZ-2019</strain>
        <tissue evidence="5">Adductor muscle</tissue>
    </source>
</reference>
<feature type="domain" description="Protein kinase" evidence="3">
    <location>
        <begin position="191"/>
        <end position="446"/>
    </location>
</feature>
<dbReference type="GO" id="GO:0070059">
    <property type="term" value="P:intrinsic apoptotic signaling pathway in response to endoplasmic reticulum stress"/>
    <property type="evidence" value="ECO:0007669"/>
    <property type="project" value="TreeGrafter"/>
</dbReference>
<comment type="caution">
    <text evidence="5">The sequence shown here is derived from an EMBL/GenBank/DDBJ whole genome shotgun (WGS) entry which is preliminary data.</text>
</comment>
<evidence type="ECO:0000256" key="1">
    <source>
        <dbReference type="ARBA" id="ARBA00022741"/>
    </source>
</evidence>
<keyword evidence="1" id="KW-0547">Nucleotide-binding</keyword>
<dbReference type="GO" id="GO:0005524">
    <property type="term" value="F:ATP binding"/>
    <property type="evidence" value="ECO:0007669"/>
    <property type="project" value="UniProtKB-KW"/>
</dbReference>
<protein>
    <recommendedName>
        <fullName evidence="7">Protein kinase domain-containing protein</fullName>
    </recommendedName>
</protein>
<dbReference type="AlphaFoldDB" id="A0AA88XSZ3"/>
<dbReference type="PROSITE" id="PS50011">
    <property type="entry name" value="PROTEIN_KINASE_DOM"/>
    <property type="match status" value="1"/>
</dbReference>
<dbReference type="InterPro" id="IPR000719">
    <property type="entry name" value="Prot_kinase_dom"/>
</dbReference>
<dbReference type="Gene3D" id="1.20.1440.180">
    <property type="entry name" value="KEN domain"/>
    <property type="match status" value="1"/>
</dbReference>
<dbReference type="PANTHER" id="PTHR13954">
    <property type="entry name" value="IRE1-RELATED"/>
    <property type="match status" value="1"/>
</dbReference>
<accession>A0AA88XSZ3</accession>
<feature type="domain" description="KEN" evidence="4">
    <location>
        <begin position="449"/>
        <end position="584"/>
    </location>
</feature>
<dbReference type="GO" id="GO:1990604">
    <property type="term" value="C:IRE1-TRAF2-ASK1 complex"/>
    <property type="evidence" value="ECO:0007669"/>
    <property type="project" value="TreeGrafter"/>
</dbReference>
<name>A0AA88XSZ3_PINIB</name>
<evidence type="ECO:0008006" key="7">
    <source>
        <dbReference type="Google" id="ProtNLM"/>
    </source>
</evidence>
<dbReference type="SMART" id="SM00220">
    <property type="entry name" value="S_TKc"/>
    <property type="match status" value="1"/>
</dbReference>
<sequence>MFCSFPSVHDEDNKRNDDEKFEMTMQKMQQLHKQHLEKYALSKGSDLMAGDGPSSDLQYYACCAGFQTNQDKTFCHDRLQNGNEVSSTNNLKNKGFGWPKTTQKVQNPEHCPIQPPPENVIGNISPPSLRELKETIDTLSNRPTSGDFFSRDGADVVGDVPKRKWTPHSKRWRGKLTELWHLPPDRRTQIGNIVLPCDKNAFKIAYADRDATLGFLADGTEVAVITMKRNDDVTNNFEQLLSPCYDNTFLARYKSYETDGDTCFVALELFEYTLAEYVKDPALNDQLHDLTKWTWQILKGIAALHNTCGTLHGNIMPSNTLVDVDGRIRLSAYGLSTETASEESLLWKTSFDEDRKCWISTEVTTETEQYSAKSDIQVAGMLIHYLLTRGRHPYGENSMEISLCIQQNWHHIQTQNTEANDLIYGLLSMPPTCRPQAIDSLRHPYFWAAEKKLRLVLIAGSDVLRDLKLGTSSSSGDEGKTMIEILGSAGEAEFSNFSNWTHDVDPVIMREMRAFRQYKNTLVELVLFVYNCCLHFEKLPRNACDVIDEPCRYFLGRFPALCLAVYRAIQRTDRVNKICYKPFF</sequence>
<gene>
    <name evidence="5" type="ORF">FSP39_024935</name>
</gene>
<evidence type="ECO:0000259" key="4">
    <source>
        <dbReference type="PROSITE" id="PS51392"/>
    </source>
</evidence>
<dbReference type="InterPro" id="IPR011009">
    <property type="entry name" value="Kinase-like_dom_sf"/>
</dbReference>